<dbReference type="GO" id="GO:0008312">
    <property type="term" value="F:7S RNA binding"/>
    <property type="evidence" value="ECO:0007669"/>
    <property type="project" value="InterPro"/>
</dbReference>
<name>A0A9P4T7F5_CURKU</name>
<dbReference type="Gene3D" id="1.10.3450.40">
    <property type="entry name" value="Signal recognition particle, SRP68 subunit, RNA-binding domain"/>
    <property type="match status" value="1"/>
</dbReference>
<dbReference type="GO" id="GO:0030942">
    <property type="term" value="F:endoplasmic reticulum signal peptide binding"/>
    <property type="evidence" value="ECO:0007669"/>
    <property type="project" value="InterPro"/>
</dbReference>
<feature type="compositionally biased region" description="Basic and acidic residues" evidence="11">
    <location>
        <begin position="427"/>
        <end position="438"/>
    </location>
</feature>
<dbReference type="PIRSF" id="PIRSF038995">
    <property type="entry name" value="SRP68"/>
    <property type="match status" value="1"/>
</dbReference>
<dbReference type="CDD" id="cd15481">
    <property type="entry name" value="SRP68-RBD"/>
    <property type="match status" value="1"/>
</dbReference>
<gene>
    <name evidence="12" type="ORF">E8E13_001955</name>
</gene>
<keyword evidence="4 10" id="KW-0963">Cytoplasm</keyword>
<evidence type="ECO:0000256" key="10">
    <source>
        <dbReference type="PIRNR" id="PIRNR038995"/>
    </source>
</evidence>
<comment type="similarity">
    <text evidence="3 10">Belongs to the SRP68 family.</text>
</comment>
<dbReference type="GO" id="GO:0006614">
    <property type="term" value="P:SRP-dependent cotranslational protein targeting to membrane"/>
    <property type="evidence" value="ECO:0007669"/>
    <property type="project" value="InterPro"/>
</dbReference>
<dbReference type="InterPro" id="IPR026258">
    <property type="entry name" value="SRP68"/>
</dbReference>
<dbReference type="InterPro" id="IPR034652">
    <property type="entry name" value="SRP68-RBD"/>
</dbReference>
<evidence type="ECO:0000256" key="1">
    <source>
        <dbReference type="ARBA" id="ARBA00004496"/>
    </source>
</evidence>
<protein>
    <recommendedName>
        <fullName evidence="9 10">Signal recognition particle subunit SRP68</fullName>
        <shortName evidence="10">SRP68</shortName>
    </recommendedName>
</protein>
<dbReference type="AlphaFoldDB" id="A0A9P4T7F5"/>
<dbReference type="OrthoDB" id="10255118at2759"/>
<reference evidence="12" key="1">
    <citation type="submission" date="2019-04" db="EMBL/GenBank/DDBJ databases">
        <title>Sequencing of skin fungus with MAO and IRED activity.</title>
        <authorList>
            <person name="Marsaioli A.J."/>
            <person name="Bonatto J.M.C."/>
            <person name="Reis Junior O."/>
        </authorList>
    </citation>
    <scope>NUCLEOTIDE SEQUENCE</scope>
    <source>
        <strain evidence="12">30M1</strain>
    </source>
</reference>
<accession>A0A9P4T7F5</accession>
<evidence type="ECO:0000256" key="6">
    <source>
        <dbReference type="ARBA" id="ARBA00023135"/>
    </source>
</evidence>
<evidence type="ECO:0000256" key="9">
    <source>
        <dbReference type="ARBA" id="ARBA00029498"/>
    </source>
</evidence>
<organism evidence="12 13">
    <name type="scientific">Curvularia kusanoi</name>
    <name type="common">Cochliobolus kusanoi</name>
    <dbReference type="NCBI Taxonomy" id="90978"/>
    <lineage>
        <taxon>Eukaryota</taxon>
        <taxon>Fungi</taxon>
        <taxon>Dikarya</taxon>
        <taxon>Ascomycota</taxon>
        <taxon>Pezizomycotina</taxon>
        <taxon>Dothideomycetes</taxon>
        <taxon>Pleosporomycetidae</taxon>
        <taxon>Pleosporales</taxon>
        <taxon>Pleosporineae</taxon>
        <taxon>Pleosporaceae</taxon>
        <taxon>Curvularia</taxon>
    </lineage>
</organism>
<evidence type="ECO:0000313" key="12">
    <source>
        <dbReference type="EMBL" id="KAF2996811.1"/>
    </source>
</evidence>
<dbReference type="Pfam" id="PF16969">
    <property type="entry name" value="SRP68"/>
    <property type="match status" value="1"/>
</dbReference>
<keyword evidence="13" id="KW-1185">Reference proteome</keyword>
<evidence type="ECO:0000256" key="4">
    <source>
        <dbReference type="ARBA" id="ARBA00022490"/>
    </source>
</evidence>
<keyword evidence="8 10" id="KW-0687">Ribonucleoprotein</keyword>
<dbReference type="GO" id="GO:0005730">
    <property type="term" value="C:nucleolus"/>
    <property type="evidence" value="ECO:0007669"/>
    <property type="project" value="UniProtKB-SubCell"/>
</dbReference>
<evidence type="ECO:0000256" key="3">
    <source>
        <dbReference type="ARBA" id="ARBA00009352"/>
    </source>
</evidence>
<dbReference type="GO" id="GO:0005047">
    <property type="term" value="F:signal recognition particle binding"/>
    <property type="evidence" value="ECO:0007669"/>
    <property type="project" value="InterPro"/>
</dbReference>
<evidence type="ECO:0000313" key="13">
    <source>
        <dbReference type="Proteomes" id="UP000801428"/>
    </source>
</evidence>
<feature type="region of interest" description="Disordered" evidence="11">
    <location>
        <begin position="409"/>
        <end position="438"/>
    </location>
</feature>
<comment type="function">
    <text evidence="10">Component of the signal recognition particle (SRP) complex, a ribonucleoprotein complex that mediates the cotranslational targeting of secretory and membrane proteins to the endoplasmic reticulum (ER). The SRP complex interacts with the signal sequence in nascent secretory and membrane proteins and directs them to the membrane of the ER.</text>
</comment>
<evidence type="ECO:0000256" key="7">
    <source>
        <dbReference type="ARBA" id="ARBA00023242"/>
    </source>
</evidence>
<sequence>MDSAGKSEFCLCQPPTADVLQQYPTLHLTVKLEDKAHGKELPHAAMDITKYVVEYREAAFLLGDYSTYRAQLTRRLRIVQKKLGRATPKNAKYAAKAPVTAADIASNIEFLHILLLTAERAWAQAMAMKALHSEDNADKNITGSTRQHIISRLHKAVQAAKEVVTLLSDSASGASQTDVLEARAYVYALAGAQEFEKQAEGIKTKGASPQRWDACLTNFAAARVLYGALYKATRKDLFKDVLAGTIDPSIRYAAYQNRIPRTVGVPAVAKKYFPKDEQLAKAVQEIDATALQEDEATASSSQITWRGRTANIVDAAIGQALVSISSAKQDLSSAPSTSPKDRANAYDTILIASQDAVDATRRAIEELEKEGVAEGDERMQDLRVTNLAVNYDLISWRIGRNRVLIGSDDGLTFAPNPPQKPRRPRKDGKEWTPREEPTGRKLARLRERTALYDAILQSIDSIKDLRGAARDTDFIAELDAQRAYFQALKCLNLSHAHAFQAAPKQALALCSRALSLSEKAGSLPESSSPSDGAVNLTVSRAQASTLSSTLQNLNSHYRGVVALSQLSSTSTPPSKSGNAAPVVERLNEYPASGHIDLQNLVTWPPKLKPVPVKPLFLDVAWNYVEYPGRAEKAEEAKAVEEEKTEAVQEEERPKVKKGWFSFGR</sequence>
<keyword evidence="6 10" id="KW-0733">Signal recognition particle</keyword>
<dbReference type="InterPro" id="IPR038253">
    <property type="entry name" value="SRP68_N_sf"/>
</dbReference>
<evidence type="ECO:0000256" key="2">
    <source>
        <dbReference type="ARBA" id="ARBA00004604"/>
    </source>
</evidence>
<evidence type="ECO:0000256" key="8">
    <source>
        <dbReference type="ARBA" id="ARBA00023274"/>
    </source>
</evidence>
<dbReference type="EMBL" id="SWKU01000025">
    <property type="protein sequence ID" value="KAF2996811.1"/>
    <property type="molecule type" value="Genomic_DNA"/>
</dbReference>
<keyword evidence="7" id="KW-0539">Nucleus</keyword>
<evidence type="ECO:0000256" key="11">
    <source>
        <dbReference type="SAM" id="MobiDB-lite"/>
    </source>
</evidence>
<dbReference type="PANTHER" id="PTHR12860">
    <property type="entry name" value="SIGNAL RECOGNITION PARTICLE 68 KDA PROTEIN"/>
    <property type="match status" value="1"/>
</dbReference>
<dbReference type="GO" id="GO:0005786">
    <property type="term" value="C:signal recognition particle, endoplasmic reticulum targeting"/>
    <property type="evidence" value="ECO:0007669"/>
    <property type="project" value="UniProtKB-KW"/>
</dbReference>
<dbReference type="PANTHER" id="PTHR12860:SF0">
    <property type="entry name" value="SIGNAL RECOGNITION PARTICLE SUBUNIT SRP68"/>
    <property type="match status" value="1"/>
</dbReference>
<dbReference type="Proteomes" id="UP000801428">
    <property type="component" value="Unassembled WGS sequence"/>
</dbReference>
<comment type="caution">
    <text evidence="12">The sequence shown here is derived from an EMBL/GenBank/DDBJ whole genome shotgun (WGS) entry which is preliminary data.</text>
</comment>
<keyword evidence="5 10" id="KW-0694">RNA-binding</keyword>
<proteinExistence type="inferred from homology"/>
<comment type="subcellular location">
    <subcellularLocation>
        <location evidence="1 10">Cytoplasm</location>
    </subcellularLocation>
    <subcellularLocation>
        <location evidence="2">Nucleus</location>
        <location evidence="2">Nucleolus</location>
    </subcellularLocation>
</comment>
<evidence type="ECO:0000256" key="5">
    <source>
        <dbReference type="ARBA" id="ARBA00022884"/>
    </source>
</evidence>